<dbReference type="Proteomes" id="UP001056381">
    <property type="component" value="Chromosome"/>
</dbReference>
<dbReference type="Pfam" id="PF03120">
    <property type="entry name" value="OB_DNA_ligase"/>
    <property type="match status" value="1"/>
</dbReference>
<proteinExistence type="inferred from homology"/>
<dbReference type="InterPro" id="IPR001679">
    <property type="entry name" value="DNA_ligase"/>
</dbReference>
<feature type="binding site" evidence="11">
    <location>
        <position position="418"/>
    </location>
    <ligand>
        <name>Zn(2+)</name>
        <dbReference type="ChEBI" id="CHEBI:29105"/>
    </ligand>
</feature>
<dbReference type="HAMAP" id="MF_01588">
    <property type="entry name" value="DNA_ligase_A"/>
    <property type="match status" value="1"/>
</dbReference>
<dbReference type="FunFam" id="1.10.150.20:FF:000007">
    <property type="entry name" value="DNA ligase"/>
    <property type="match status" value="1"/>
</dbReference>
<evidence type="ECO:0000256" key="3">
    <source>
        <dbReference type="ARBA" id="ARBA00022705"/>
    </source>
</evidence>
<dbReference type="PROSITE" id="PS50172">
    <property type="entry name" value="BRCT"/>
    <property type="match status" value="1"/>
</dbReference>
<dbReference type="GO" id="GO:0046872">
    <property type="term" value="F:metal ion binding"/>
    <property type="evidence" value="ECO:0007669"/>
    <property type="project" value="UniProtKB-KW"/>
</dbReference>
<dbReference type="Gene3D" id="3.30.470.30">
    <property type="entry name" value="DNA ligase/mRNA capping enzyme"/>
    <property type="match status" value="1"/>
</dbReference>
<dbReference type="InterPro" id="IPR036420">
    <property type="entry name" value="BRCT_dom_sf"/>
</dbReference>
<evidence type="ECO:0000313" key="14">
    <source>
        <dbReference type="Proteomes" id="UP001056381"/>
    </source>
</evidence>
<dbReference type="SMART" id="SM00532">
    <property type="entry name" value="LIGANc"/>
    <property type="match status" value="1"/>
</dbReference>
<dbReference type="NCBIfam" id="TIGR00575">
    <property type="entry name" value="dnlj"/>
    <property type="match status" value="1"/>
</dbReference>
<evidence type="ECO:0000256" key="8">
    <source>
        <dbReference type="ARBA" id="ARBA00023027"/>
    </source>
</evidence>
<accession>A0A9Q8U079</accession>
<comment type="function">
    <text evidence="1 11">DNA ligase that catalyzes the formation of phosphodiester linkages between 5'-phosphoryl and 3'-hydroxyl groups in double-stranded DNA using NAD as a coenzyme and as the energy source for the reaction. It is essential for DNA replication and repair of damaged DNA.</text>
</comment>
<keyword evidence="7 11" id="KW-0460">Magnesium</keyword>
<evidence type="ECO:0000256" key="9">
    <source>
        <dbReference type="ARBA" id="ARBA00023204"/>
    </source>
</evidence>
<dbReference type="GO" id="GO:0005829">
    <property type="term" value="C:cytosol"/>
    <property type="evidence" value="ECO:0007669"/>
    <property type="project" value="TreeGrafter"/>
</dbReference>
<reference evidence="13" key="1">
    <citation type="submission" date="2022-05" db="EMBL/GenBank/DDBJ databases">
        <title>Single-amplified genomics reveal most streamlined microbe among free-living bacteria.</title>
        <authorList>
            <person name="Roda-Garcia J."/>
            <person name="Haro-Moreno J.M."/>
            <person name="Rodriguez-Valera F."/>
            <person name="Almagro-Moreno S."/>
            <person name="Lopez-Perez M."/>
        </authorList>
    </citation>
    <scope>NUCLEOTIDE SEQUENCE</scope>
    <source>
        <strain evidence="13">TMED112-D2-2</strain>
    </source>
</reference>
<feature type="binding site" evidence="11">
    <location>
        <position position="110"/>
    </location>
    <ligand>
        <name>NAD(+)</name>
        <dbReference type="ChEBI" id="CHEBI:57540"/>
    </ligand>
</feature>
<dbReference type="SUPFAM" id="SSF52113">
    <property type="entry name" value="BRCT domain"/>
    <property type="match status" value="1"/>
</dbReference>
<feature type="binding site" evidence="11">
    <location>
        <position position="424"/>
    </location>
    <ligand>
        <name>Zn(2+)</name>
        <dbReference type="ChEBI" id="CHEBI:29105"/>
    </ligand>
</feature>
<sequence>MAPEEEINKLKAELERHNKLYYQDDNPEISDAEYDALYQRFKDLEAKQNKKEKLSPTDKVGAKPARNFEKHDHIKPMLSLNNVFNEEEFEKFEERVLKRVGNQEIIYSIEPKFDGIGVSLTYEKGKLSKAVTRGDGITGEVITENVKTIKHIPLTLKDYPEVIEIRGEVFFRLKHFKKINEEIESKNGKKFLSPRNAAAGTLRNLDIEVVASRPLDVFFYGLGGHSSDFTKRNQRDFLNFLKENNFSTNEFTNFSNKDGVKNYVDKILSSREDLDYEIDGAVVKVDDFSKQEKLGFVSKAPRWAVAWKFPATEKVSKVKKVLFSVGRTGVITPFATIEPVLIAGANISNISLHNMDELKRLEIMDNDSVLVRRAGDVIPQLVKVNKELRSGDETPVKIPDKCPSCESELFLDGPFLKCGAGMKCKKQLFGFFEHFVSRKAMNIEGLGYKINKTLINLGYMKSAADLFRLKKYESELKSLEGFGEKSIENLFQSIESSREPSLAMFIYSLGIPEVGETTASSLARYFKTFSNFKNTNLDELLQMDNIGDIVAQKIINFLSTDPIGIDDLVNELSIKDFIVTEDSHLDNKKIVITGTFEEYSREELKDIIKDKGGIPSSSVSSKTNYLICGENPGSKLRKAEEFGIELVKEENLKEFLKI</sequence>
<dbReference type="PANTHER" id="PTHR23389">
    <property type="entry name" value="CHROMOSOME TRANSMISSION FIDELITY FACTOR 18"/>
    <property type="match status" value="1"/>
</dbReference>
<feature type="binding site" evidence="11">
    <location>
        <position position="402"/>
    </location>
    <ligand>
        <name>Zn(2+)</name>
        <dbReference type="ChEBI" id="CHEBI:29105"/>
    </ligand>
</feature>
<dbReference type="NCBIfam" id="NF005932">
    <property type="entry name" value="PRK07956.1"/>
    <property type="match status" value="1"/>
</dbReference>
<dbReference type="GO" id="GO:0006281">
    <property type="term" value="P:DNA repair"/>
    <property type="evidence" value="ECO:0007669"/>
    <property type="project" value="UniProtKB-KW"/>
</dbReference>
<dbReference type="Gene3D" id="3.40.50.10190">
    <property type="entry name" value="BRCT domain"/>
    <property type="match status" value="1"/>
</dbReference>
<dbReference type="InterPro" id="IPR013839">
    <property type="entry name" value="DNAligase_adenylation"/>
</dbReference>
<feature type="binding site" evidence="11">
    <location>
        <position position="133"/>
    </location>
    <ligand>
        <name>NAD(+)</name>
        <dbReference type="ChEBI" id="CHEBI:57540"/>
    </ligand>
</feature>
<dbReference type="InterPro" id="IPR041663">
    <property type="entry name" value="DisA/LigA_HHH"/>
</dbReference>
<dbReference type="PIRSF" id="PIRSF001604">
    <property type="entry name" value="LigA"/>
    <property type="match status" value="1"/>
</dbReference>
<keyword evidence="8 11" id="KW-0520">NAD</keyword>
<dbReference type="SUPFAM" id="SSF47781">
    <property type="entry name" value="RuvA domain 2-like"/>
    <property type="match status" value="1"/>
</dbReference>
<dbReference type="FunFam" id="3.30.470.30:FF:000001">
    <property type="entry name" value="DNA ligase"/>
    <property type="match status" value="1"/>
</dbReference>
<evidence type="ECO:0000256" key="10">
    <source>
        <dbReference type="ARBA" id="ARBA00034005"/>
    </source>
</evidence>
<name>A0A9Q8U079_9GAMM</name>
<dbReference type="EMBL" id="CP097966">
    <property type="protein sequence ID" value="URQ62848.1"/>
    <property type="molecule type" value="Genomic_DNA"/>
</dbReference>
<organism evidence="13 14">
    <name type="scientific">SAR86 cluster bacterium</name>
    <dbReference type="NCBI Taxonomy" id="2030880"/>
    <lineage>
        <taxon>Bacteria</taxon>
        <taxon>Pseudomonadati</taxon>
        <taxon>Pseudomonadota</taxon>
        <taxon>Gammaproteobacteria</taxon>
        <taxon>SAR86 cluster</taxon>
    </lineage>
</organism>
<feature type="binding site" evidence="11">
    <location>
        <position position="168"/>
    </location>
    <ligand>
        <name>NAD(+)</name>
        <dbReference type="ChEBI" id="CHEBI:57540"/>
    </ligand>
</feature>
<feature type="binding site" evidence="11">
    <location>
        <position position="284"/>
    </location>
    <ligand>
        <name>NAD(+)</name>
        <dbReference type="ChEBI" id="CHEBI:57540"/>
    </ligand>
</feature>
<keyword evidence="6 11" id="KW-0862">Zinc</keyword>
<dbReference type="InterPro" id="IPR001357">
    <property type="entry name" value="BRCT_dom"/>
</dbReference>
<dbReference type="GO" id="GO:0003677">
    <property type="term" value="F:DNA binding"/>
    <property type="evidence" value="ECO:0007669"/>
    <property type="project" value="InterPro"/>
</dbReference>
<dbReference type="GO" id="GO:0003911">
    <property type="term" value="F:DNA ligase (NAD+) activity"/>
    <property type="evidence" value="ECO:0007669"/>
    <property type="project" value="UniProtKB-UniRule"/>
</dbReference>
<evidence type="ECO:0000256" key="11">
    <source>
        <dbReference type="HAMAP-Rule" id="MF_01588"/>
    </source>
</evidence>
<evidence type="ECO:0000256" key="5">
    <source>
        <dbReference type="ARBA" id="ARBA00022763"/>
    </source>
</evidence>
<feature type="active site" description="N6-AMP-lysine intermediate" evidence="11">
    <location>
        <position position="112"/>
    </location>
</feature>
<evidence type="ECO:0000256" key="1">
    <source>
        <dbReference type="ARBA" id="ARBA00004067"/>
    </source>
</evidence>
<dbReference type="SUPFAM" id="SSF56091">
    <property type="entry name" value="DNA ligase/mRNA capping enzyme, catalytic domain"/>
    <property type="match status" value="1"/>
</dbReference>
<gene>
    <name evidence="11 13" type="primary">ligA</name>
    <name evidence="13" type="ORF">M9B40_03745</name>
</gene>
<dbReference type="Gene3D" id="1.10.287.610">
    <property type="entry name" value="Helix hairpin bin"/>
    <property type="match status" value="1"/>
</dbReference>
<comment type="cofactor">
    <cofactor evidence="11">
        <name>Mg(2+)</name>
        <dbReference type="ChEBI" id="CHEBI:18420"/>
    </cofactor>
    <cofactor evidence="11">
        <name>Mn(2+)</name>
        <dbReference type="ChEBI" id="CHEBI:29035"/>
    </cofactor>
</comment>
<dbReference type="CDD" id="cd00114">
    <property type="entry name" value="LIGANc"/>
    <property type="match status" value="1"/>
</dbReference>
<feature type="domain" description="BRCT" evidence="12">
    <location>
        <begin position="580"/>
        <end position="658"/>
    </location>
</feature>
<dbReference type="PANTHER" id="PTHR23389:SF9">
    <property type="entry name" value="DNA LIGASE"/>
    <property type="match status" value="1"/>
</dbReference>
<evidence type="ECO:0000256" key="7">
    <source>
        <dbReference type="ARBA" id="ARBA00022842"/>
    </source>
</evidence>
<keyword evidence="4 11" id="KW-0479">Metal-binding</keyword>
<evidence type="ECO:0000256" key="2">
    <source>
        <dbReference type="ARBA" id="ARBA00022598"/>
    </source>
</evidence>
<feature type="binding site" evidence="11">
    <location>
        <position position="308"/>
    </location>
    <ligand>
        <name>NAD(+)</name>
        <dbReference type="ChEBI" id="CHEBI:57540"/>
    </ligand>
</feature>
<dbReference type="SMART" id="SM00292">
    <property type="entry name" value="BRCT"/>
    <property type="match status" value="1"/>
</dbReference>
<dbReference type="CDD" id="cd17748">
    <property type="entry name" value="BRCT_DNA_ligase_like"/>
    <property type="match status" value="1"/>
</dbReference>
<dbReference type="InterPro" id="IPR012340">
    <property type="entry name" value="NA-bd_OB-fold"/>
</dbReference>
<keyword evidence="5 11" id="KW-0227">DNA damage</keyword>
<dbReference type="AlphaFoldDB" id="A0A9Q8U079"/>
<dbReference type="GO" id="GO:0006260">
    <property type="term" value="P:DNA replication"/>
    <property type="evidence" value="ECO:0007669"/>
    <property type="project" value="UniProtKB-KW"/>
</dbReference>
<dbReference type="SMART" id="SM00278">
    <property type="entry name" value="HhH1"/>
    <property type="match status" value="4"/>
</dbReference>
<keyword evidence="2 11" id="KW-0436">Ligase</keyword>
<dbReference type="Gene3D" id="1.10.150.20">
    <property type="entry name" value="5' to 3' exonuclease, C-terminal subdomain"/>
    <property type="match status" value="2"/>
</dbReference>
<feature type="binding site" evidence="11">
    <location>
        <position position="405"/>
    </location>
    <ligand>
        <name>Zn(2+)</name>
        <dbReference type="ChEBI" id="CHEBI:29105"/>
    </ligand>
</feature>
<evidence type="ECO:0000313" key="13">
    <source>
        <dbReference type="EMBL" id="URQ62848.1"/>
    </source>
</evidence>
<comment type="similarity">
    <text evidence="11">Belongs to the NAD-dependent DNA ligase family. LigA subfamily.</text>
</comment>
<dbReference type="Pfam" id="PF01653">
    <property type="entry name" value="DNA_ligase_aden"/>
    <property type="match status" value="1"/>
</dbReference>
<keyword evidence="11" id="KW-0464">Manganese</keyword>
<dbReference type="InterPro" id="IPR003583">
    <property type="entry name" value="Hlx-hairpin-Hlx_DNA-bd_motif"/>
</dbReference>
<dbReference type="EC" id="6.5.1.2" evidence="11"/>
<dbReference type="Pfam" id="PF12826">
    <property type="entry name" value="HHH_2"/>
    <property type="match status" value="1"/>
</dbReference>
<feature type="binding site" evidence="11">
    <location>
        <begin position="79"/>
        <end position="80"/>
    </location>
    <ligand>
        <name>NAD(+)</name>
        <dbReference type="ChEBI" id="CHEBI:57540"/>
    </ligand>
</feature>
<keyword evidence="3 11" id="KW-0235">DNA replication</keyword>
<keyword evidence="14" id="KW-1185">Reference proteome</keyword>
<evidence type="ECO:0000256" key="4">
    <source>
        <dbReference type="ARBA" id="ARBA00022723"/>
    </source>
</evidence>
<evidence type="ECO:0000259" key="12">
    <source>
        <dbReference type="PROSITE" id="PS50172"/>
    </source>
</evidence>
<feature type="binding site" evidence="11">
    <location>
        <begin position="31"/>
        <end position="35"/>
    </location>
    <ligand>
        <name>NAD(+)</name>
        <dbReference type="ChEBI" id="CHEBI:57540"/>
    </ligand>
</feature>
<dbReference type="Gene3D" id="2.40.50.140">
    <property type="entry name" value="Nucleic acid-binding proteins"/>
    <property type="match status" value="1"/>
</dbReference>
<dbReference type="InterPro" id="IPR013840">
    <property type="entry name" value="DNAligase_N"/>
</dbReference>
<dbReference type="SUPFAM" id="SSF50249">
    <property type="entry name" value="Nucleic acid-binding proteins"/>
    <property type="match status" value="1"/>
</dbReference>
<keyword evidence="9 11" id="KW-0234">DNA repair</keyword>
<evidence type="ECO:0000256" key="6">
    <source>
        <dbReference type="ARBA" id="ARBA00022833"/>
    </source>
</evidence>
<dbReference type="Pfam" id="PF00533">
    <property type="entry name" value="BRCT"/>
    <property type="match status" value="1"/>
</dbReference>
<dbReference type="InterPro" id="IPR004150">
    <property type="entry name" value="NAD_DNA_ligase_OB"/>
</dbReference>
<comment type="catalytic activity">
    <reaction evidence="10 11">
        <text>NAD(+) + (deoxyribonucleotide)n-3'-hydroxyl + 5'-phospho-(deoxyribonucleotide)m = (deoxyribonucleotide)n+m + AMP + beta-nicotinamide D-nucleotide.</text>
        <dbReference type="EC" id="6.5.1.2"/>
    </reaction>
</comment>
<protein>
    <recommendedName>
        <fullName evidence="11">DNA ligase</fullName>
        <ecNumber evidence="11">6.5.1.2</ecNumber>
    </recommendedName>
    <alternativeName>
        <fullName evidence="11">Polydeoxyribonucleotide synthase [NAD(+)]</fullName>
    </alternativeName>
</protein>
<dbReference type="InterPro" id="IPR010994">
    <property type="entry name" value="RuvA_2-like"/>
</dbReference>